<comment type="caution">
    <text evidence="2">The sequence shown here is derived from an EMBL/GenBank/DDBJ whole genome shotgun (WGS) entry which is preliminary data.</text>
</comment>
<protein>
    <submittedName>
        <fullName evidence="2">DUF4335 domain-containing protein</fullName>
    </submittedName>
</protein>
<name>A0A964BN63_9CYAN</name>
<accession>A0A964BN63</accession>
<dbReference type="InterPro" id="IPR025569">
    <property type="entry name" value="DUF4335"/>
</dbReference>
<keyword evidence="3" id="KW-1185">Reference proteome</keyword>
<gene>
    <name evidence="2" type="ORF">I4641_05890</name>
</gene>
<feature type="region of interest" description="Disordered" evidence="1">
    <location>
        <begin position="190"/>
        <end position="237"/>
    </location>
</feature>
<feature type="compositionally biased region" description="Low complexity" evidence="1">
    <location>
        <begin position="197"/>
        <end position="215"/>
    </location>
</feature>
<evidence type="ECO:0000313" key="3">
    <source>
        <dbReference type="Proteomes" id="UP000729733"/>
    </source>
</evidence>
<proteinExistence type="predicted"/>
<sequence length="237" mass="26288">MNIKRQYVLPNCNLVLEGLEDTDIENVDILDGQSPMSILINAECNFLTSNQTLSGGSVFLENLSRAVSRYAQEFLSGISQPPKDGGEYPHITITKTDNHLHRLILEPSASGDEERIELNLTTIELFDLVDAIDRFHADRTTLPSMTLELQSISKRYRKPEQSLSERLTPVGIGFASLAMAAAAFFVIPPPEIRRPENSPANNTTETNPNNTESASPIPNNDRENSPLQNTNENKDNP</sequence>
<reference evidence="2" key="1">
    <citation type="journal article" date="2021" name="Antonie Van Leeuwenhoek">
        <title>Draft genome and description of Waterburya agarophytonicola gen. nov. sp. nov. (Pleurocapsales, Cyanobacteria): a seaweed symbiont.</title>
        <authorList>
            <person name="Bonthond G."/>
            <person name="Shalygin S."/>
            <person name="Bayer T."/>
            <person name="Weinberger F."/>
        </authorList>
    </citation>
    <scope>NUCLEOTIDE SEQUENCE</scope>
    <source>
        <strain evidence="2">KI4</strain>
    </source>
</reference>
<dbReference type="AlphaFoldDB" id="A0A964BN63"/>
<dbReference type="RefSeq" id="WP_229639547.1">
    <property type="nucleotide sequence ID" value="NZ_JADWDC010000010.1"/>
</dbReference>
<dbReference type="Proteomes" id="UP000729733">
    <property type="component" value="Unassembled WGS sequence"/>
</dbReference>
<dbReference type="Pfam" id="PF14233">
    <property type="entry name" value="DUF4335"/>
    <property type="match status" value="1"/>
</dbReference>
<dbReference type="EMBL" id="JADWDC010000010">
    <property type="protein sequence ID" value="MCC0176509.1"/>
    <property type="molecule type" value="Genomic_DNA"/>
</dbReference>
<evidence type="ECO:0000313" key="2">
    <source>
        <dbReference type="EMBL" id="MCC0176509.1"/>
    </source>
</evidence>
<organism evidence="2 3">
    <name type="scientific">Waterburya agarophytonicola KI4</name>
    <dbReference type="NCBI Taxonomy" id="2874699"/>
    <lineage>
        <taxon>Bacteria</taxon>
        <taxon>Bacillati</taxon>
        <taxon>Cyanobacteriota</taxon>
        <taxon>Cyanophyceae</taxon>
        <taxon>Pleurocapsales</taxon>
        <taxon>Hyellaceae</taxon>
        <taxon>Waterburya</taxon>
        <taxon>Waterburya agarophytonicola</taxon>
    </lineage>
</organism>
<evidence type="ECO:0000256" key="1">
    <source>
        <dbReference type="SAM" id="MobiDB-lite"/>
    </source>
</evidence>